<dbReference type="EMBL" id="CM047580">
    <property type="protein sequence ID" value="KAI9922532.1"/>
    <property type="molecule type" value="Genomic_DNA"/>
</dbReference>
<proteinExistence type="predicted"/>
<name>A0ACC0WVB2_9STRA</name>
<dbReference type="Proteomes" id="UP001163321">
    <property type="component" value="Chromosome 1"/>
</dbReference>
<comment type="caution">
    <text evidence="1">The sequence shown here is derived from an EMBL/GenBank/DDBJ whole genome shotgun (WGS) entry which is preliminary data.</text>
</comment>
<gene>
    <name evidence="1" type="ORF">PsorP6_000649</name>
</gene>
<keyword evidence="2" id="KW-1185">Reference proteome</keyword>
<evidence type="ECO:0000313" key="2">
    <source>
        <dbReference type="Proteomes" id="UP001163321"/>
    </source>
</evidence>
<protein>
    <submittedName>
        <fullName evidence="1">Uncharacterized protein</fullName>
    </submittedName>
</protein>
<reference evidence="1 2" key="1">
    <citation type="journal article" date="2022" name="bioRxiv">
        <title>The genome of the oomycete Peronosclerospora sorghi, a cosmopolitan pathogen of maize and sorghum, is inflated with dispersed pseudogenes.</title>
        <authorList>
            <person name="Fletcher K."/>
            <person name="Martin F."/>
            <person name="Isakeit T."/>
            <person name="Cavanaugh K."/>
            <person name="Magill C."/>
            <person name="Michelmore R."/>
        </authorList>
    </citation>
    <scope>NUCLEOTIDE SEQUENCE [LARGE SCALE GENOMIC DNA]</scope>
    <source>
        <strain evidence="1">P6</strain>
    </source>
</reference>
<accession>A0ACC0WVB2</accession>
<sequence>MQPIRPGIYQYGDSMSLTMPIIHLRRKKELVRGNTAFNELQMSDIGILYVITPYRLRSDTGTNLSADINGEIAIV</sequence>
<organism evidence="1 2">
    <name type="scientific">Peronosclerospora sorghi</name>
    <dbReference type="NCBI Taxonomy" id="230839"/>
    <lineage>
        <taxon>Eukaryota</taxon>
        <taxon>Sar</taxon>
        <taxon>Stramenopiles</taxon>
        <taxon>Oomycota</taxon>
        <taxon>Peronosporomycetes</taxon>
        <taxon>Peronosporales</taxon>
        <taxon>Peronosporaceae</taxon>
        <taxon>Peronosclerospora</taxon>
    </lineage>
</organism>
<evidence type="ECO:0000313" key="1">
    <source>
        <dbReference type="EMBL" id="KAI9922532.1"/>
    </source>
</evidence>